<evidence type="ECO:0000256" key="1">
    <source>
        <dbReference type="ARBA" id="ARBA00004123"/>
    </source>
</evidence>
<evidence type="ECO:0000256" key="4">
    <source>
        <dbReference type="ARBA" id="ARBA00023015"/>
    </source>
</evidence>
<protein>
    <recommendedName>
        <fullName evidence="8">Auxin-responsive protein</fullName>
    </recommendedName>
</protein>
<gene>
    <name evidence="11" type="ORF">LVIROSA_LOCUS11593</name>
</gene>
<dbReference type="SUPFAM" id="SSF54277">
    <property type="entry name" value="CAD &amp; PB1 domains"/>
    <property type="match status" value="1"/>
</dbReference>
<organism evidence="11 12">
    <name type="scientific">Lactuca virosa</name>
    <dbReference type="NCBI Taxonomy" id="75947"/>
    <lineage>
        <taxon>Eukaryota</taxon>
        <taxon>Viridiplantae</taxon>
        <taxon>Streptophyta</taxon>
        <taxon>Embryophyta</taxon>
        <taxon>Tracheophyta</taxon>
        <taxon>Spermatophyta</taxon>
        <taxon>Magnoliopsida</taxon>
        <taxon>eudicotyledons</taxon>
        <taxon>Gunneridae</taxon>
        <taxon>Pentapetalae</taxon>
        <taxon>asterids</taxon>
        <taxon>campanulids</taxon>
        <taxon>Asterales</taxon>
        <taxon>Asteraceae</taxon>
        <taxon>Cichorioideae</taxon>
        <taxon>Cichorieae</taxon>
        <taxon>Lactucinae</taxon>
        <taxon>Lactuca</taxon>
    </lineage>
</organism>
<dbReference type="GO" id="GO:0006355">
    <property type="term" value="P:regulation of DNA-templated transcription"/>
    <property type="evidence" value="ECO:0007669"/>
    <property type="project" value="InterPro"/>
</dbReference>
<comment type="function">
    <text evidence="8">Aux/IAA proteins are short-lived transcriptional factors that function as repressors of early auxin response genes at low auxin concentrations.</text>
</comment>
<evidence type="ECO:0000256" key="3">
    <source>
        <dbReference type="ARBA" id="ARBA00022491"/>
    </source>
</evidence>
<keyword evidence="4 8" id="KW-0805">Transcription regulation</keyword>
<dbReference type="PANTHER" id="PTHR31734">
    <property type="entry name" value="AUXIN-RESPONSIVE PROTEIN IAA17"/>
    <property type="match status" value="1"/>
</dbReference>
<dbReference type="PROSITE" id="PS51745">
    <property type="entry name" value="PB1"/>
    <property type="match status" value="1"/>
</dbReference>
<comment type="similarity">
    <text evidence="2 8">Belongs to the Aux/IAA family.</text>
</comment>
<evidence type="ECO:0000313" key="11">
    <source>
        <dbReference type="EMBL" id="CAH1424384.1"/>
    </source>
</evidence>
<accession>A0AAU9MJQ1</accession>
<proteinExistence type="inferred from homology"/>
<keyword evidence="3 8" id="KW-0678">Repressor</keyword>
<evidence type="ECO:0000259" key="10">
    <source>
        <dbReference type="PROSITE" id="PS51745"/>
    </source>
</evidence>
<evidence type="ECO:0000313" key="12">
    <source>
        <dbReference type="Proteomes" id="UP001157418"/>
    </source>
</evidence>
<evidence type="ECO:0000256" key="6">
    <source>
        <dbReference type="ARBA" id="ARBA00023242"/>
    </source>
</evidence>
<sequence>MGSQGLGLEITELRLGLPGGGSGGEKKRSFSGSIHGGGGGGGDGGCGKNRNMDEVVGWPPVCVFRKKSIREVTKLYVKVRMDGAPILRKIDLSCFKCYSDLGTALEKLFDCYGIGEAMKEESESCEYVAIYEDKDGDWMLVGDVPWSMFTETCKRLRIKKRSNATGIGPLANV</sequence>
<evidence type="ECO:0000256" key="8">
    <source>
        <dbReference type="RuleBase" id="RU004549"/>
    </source>
</evidence>
<dbReference type="FunFam" id="3.10.20.90:FF:000078">
    <property type="entry name" value="Auxin-responsive protein"/>
    <property type="match status" value="1"/>
</dbReference>
<feature type="domain" description="PB1" evidence="10">
    <location>
        <begin position="74"/>
        <end position="161"/>
    </location>
</feature>
<name>A0AAU9MJQ1_9ASTR</name>
<dbReference type="PANTHER" id="PTHR31734:SF87">
    <property type="entry name" value="AUXIN-RESPONSIVE PROTEIN IAA5"/>
    <property type="match status" value="1"/>
</dbReference>
<evidence type="ECO:0000256" key="7">
    <source>
        <dbReference type="ARBA" id="ARBA00023294"/>
    </source>
</evidence>
<keyword evidence="12" id="KW-1185">Reference proteome</keyword>
<keyword evidence="6 8" id="KW-0539">Nucleus</keyword>
<dbReference type="InterPro" id="IPR003311">
    <property type="entry name" value="AUX_IAA"/>
</dbReference>
<dbReference type="AlphaFoldDB" id="A0AAU9MJQ1"/>
<dbReference type="GO" id="GO:0009734">
    <property type="term" value="P:auxin-activated signaling pathway"/>
    <property type="evidence" value="ECO:0007669"/>
    <property type="project" value="UniProtKB-UniRule"/>
</dbReference>
<dbReference type="EMBL" id="CAKMRJ010001565">
    <property type="protein sequence ID" value="CAH1424384.1"/>
    <property type="molecule type" value="Genomic_DNA"/>
</dbReference>
<dbReference type="Proteomes" id="UP001157418">
    <property type="component" value="Unassembled WGS sequence"/>
</dbReference>
<evidence type="ECO:0000256" key="2">
    <source>
        <dbReference type="ARBA" id="ARBA00006728"/>
    </source>
</evidence>
<feature type="compositionally biased region" description="Gly residues" evidence="9">
    <location>
        <begin position="34"/>
        <end position="44"/>
    </location>
</feature>
<feature type="region of interest" description="Disordered" evidence="9">
    <location>
        <begin position="17"/>
        <end position="44"/>
    </location>
</feature>
<dbReference type="Gene3D" id="3.10.20.90">
    <property type="entry name" value="Phosphatidylinositol 3-kinase Catalytic Subunit, Chain A, domain 1"/>
    <property type="match status" value="1"/>
</dbReference>
<dbReference type="InterPro" id="IPR053793">
    <property type="entry name" value="PB1-like"/>
</dbReference>
<comment type="subunit">
    <text evidence="8">Homodimers and heterodimers.</text>
</comment>
<evidence type="ECO:0000256" key="5">
    <source>
        <dbReference type="ARBA" id="ARBA00023163"/>
    </source>
</evidence>
<keyword evidence="7 8" id="KW-0927">Auxin signaling pathway</keyword>
<evidence type="ECO:0000256" key="9">
    <source>
        <dbReference type="SAM" id="MobiDB-lite"/>
    </source>
</evidence>
<reference evidence="11 12" key="1">
    <citation type="submission" date="2022-01" db="EMBL/GenBank/DDBJ databases">
        <authorList>
            <person name="Xiong W."/>
            <person name="Schranz E."/>
        </authorList>
    </citation>
    <scope>NUCLEOTIDE SEQUENCE [LARGE SCALE GENOMIC DNA]</scope>
</reference>
<dbReference type="Pfam" id="PF02309">
    <property type="entry name" value="AUX_IAA"/>
    <property type="match status" value="1"/>
</dbReference>
<comment type="subcellular location">
    <subcellularLocation>
        <location evidence="1 8">Nucleus</location>
    </subcellularLocation>
</comment>
<comment type="caution">
    <text evidence="11">The sequence shown here is derived from an EMBL/GenBank/DDBJ whole genome shotgun (WGS) entry which is preliminary data.</text>
</comment>
<dbReference type="InterPro" id="IPR033389">
    <property type="entry name" value="AUX/IAA_dom"/>
</dbReference>
<dbReference type="GO" id="GO:0005634">
    <property type="term" value="C:nucleus"/>
    <property type="evidence" value="ECO:0007669"/>
    <property type="project" value="UniProtKB-SubCell"/>
</dbReference>
<keyword evidence="5 8" id="KW-0804">Transcription</keyword>